<accession>A0A9P3L9T3</accession>
<evidence type="ECO:0000313" key="2">
    <source>
        <dbReference type="EMBL" id="GJE86293.1"/>
    </source>
</evidence>
<evidence type="ECO:0000313" key="3">
    <source>
        <dbReference type="Proteomes" id="UP000703269"/>
    </source>
</evidence>
<feature type="compositionally biased region" description="Polar residues" evidence="1">
    <location>
        <begin position="1"/>
        <end position="25"/>
    </location>
</feature>
<gene>
    <name evidence="2" type="ORF">PsYK624_023730</name>
</gene>
<protein>
    <submittedName>
        <fullName evidence="2">Uncharacterized protein</fullName>
    </submittedName>
</protein>
<proteinExistence type="predicted"/>
<keyword evidence="3" id="KW-1185">Reference proteome</keyword>
<dbReference type="AlphaFoldDB" id="A0A9P3L9T3"/>
<dbReference type="EMBL" id="BPQB01000003">
    <property type="protein sequence ID" value="GJE86293.1"/>
    <property type="molecule type" value="Genomic_DNA"/>
</dbReference>
<organism evidence="2 3">
    <name type="scientific">Phanerochaete sordida</name>
    <dbReference type="NCBI Taxonomy" id="48140"/>
    <lineage>
        <taxon>Eukaryota</taxon>
        <taxon>Fungi</taxon>
        <taxon>Dikarya</taxon>
        <taxon>Basidiomycota</taxon>
        <taxon>Agaricomycotina</taxon>
        <taxon>Agaricomycetes</taxon>
        <taxon>Polyporales</taxon>
        <taxon>Phanerochaetaceae</taxon>
        <taxon>Phanerochaete</taxon>
    </lineage>
</organism>
<feature type="region of interest" description="Disordered" evidence="1">
    <location>
        <begin position="1"/>
        <end position="58"/>
    </location>
</feature>
<feature type="region of interest" description="Disordered" evidence="1">
    <location>
        <begin position="75"/>
        <end position="99"/>
    </location>
</feature>
<evidence type="ECO:0000256" key="1">
    <source>
        <dbReference type="SAM" id="MobiDB-lite"/>
    </source>
</evidence>
<reference evidence="2 3" key="1">
    <citation type="submission" date="2021-08" db="EMBL/GenBank/DDBJ databases">
        <title>Draft Genome Sequence of Phanerochaete sordida strain YK-624.</title>
        <authorList>
            <person name="Mori T."/>
            <person name="Dohra H."/>
            <person name="Suzuki T."/>
            <person name="Kawagishi H."/>
            <person name="Hirai H."/>
        </authorList>
    </citation>
    <scope>NUCLEOTIDE SEQUENCE [LARGE SCALE GENOMIC DNA]</scope>
    <source>
        <strain evidence="2 3">YK-624</strain>
    </source>
</reference>
<feature type="compositionally biased region" description="Polar residues" evidence="1">
    <location>
        <begin position="32"/>
        <end position="49"/>
    </location>
</feature>
<name>A0A9P3L9T3_9APHY</name>
<dbReference type="Proteomes" id="UP000703269">
    <property type="component" value="Unassembled WGS sequence"/>
</dbReference>
<comment type="caution">
    <text evidence="2">The sequence shown here is derived from an EMBL/GenBank/DDBJ whole genome shotgun (WGS) entry which is preliminary data.</text>
</comment>
<sequence length="99" mass="10361">MPSATTNTDTPEKMVQTSDASTSTRDALVPTSGAQQSEYANAASQTEESTLAVDEEMNEDEDFDVEDALLAAGMEPRGAPAKPTSVKASTPQRPVAVSK</sequence>